<reference evidence="10" key="1">
    <citation type="journal article" date="2014" name="Int. J. Syst. Evol. Microbiol.">
        <title>Complete genome sequence of Corynebacterium casei LMG S-19264T (=DSM 44701T), isolated from a smear-ripened cheese.</title>
        <authorList>
            <consortium name="US DOE Joint Genome Institute (JGI-PGF)"/>
            <person name="Walter F."/>
            <person name="Albersmeier A."/>
            <person name="Kalinowski J."/>
            <person name="Ruckert C."/>
        </authorList>
    </citation>
    <scope>NUCLEOTIDE SEQUENCE</scope>
    <source>
        <strain evidence="10">CGMCC 1.10998</strain>
    </source>
</reference>
<name>A0A916U241_9BURK</name>
<evidence type="ECO:0000256" key="4">
    <source>
        <dbReference type="ARBA" id="ARBA00022982"/>
    </source>
</evidence>
<keyword evidence="4" id="KW-0249">Electron transport</keyword>
<protein>
    <recommendedName>
        <fullName evidence="9">Cytochrome c domain-containing protein</fullName>
    </recommendedName>
</protein>
<evidence type="ECO:0000256" key="5">
    <source>
        <dbReference type="ARBA" id="ARBA00023004"/>
    </source>
</evidence>
<evidence type="ECO:0000259" key="9">
    <source>
        <dbReference type="PROSITE" id="PS51007"/>
    </source>
</evidence>
<keyword evidence="8" id="KW-0812">Transmembrane</keyword>
<dbReference type="InterPro" id="IPR051459">
    <property type="entry name" value="Cytochrome_c-type_DH"/>
</dbReference>
<keyword evidence="8" id="KW-0472">Membrane</keyword>
<dbReference type="GO" id="GO:0009055">
    <property type="term" value="F:electron transfer activity"/>
    <property type="evidence" value="ECO:0007669"/>
    <property type="project" value="InterPro"/>
</dbReference>
<feature type="region of interest" description="Disordered" evidence="7">
    <location>
        <begin position="1"/>
        <end position="23"/>
    </location>
</feature>
<accession>A0A916U241</accession>
<evidence type="ECO:0000256" key="1">
    <source>
        <dbReference type="ARBA" id="ARBA00022448"/>
    </source>
</evidence>
<dbReference type="EMBL" id="BMED01000001">
    <property type="protein sequence ID" value="GGC57486.1"/>
    <property type="molecule type" value="Genomic_DNA"/>
</dbReference>
<dbReference type="GO" id="GO:0020037">
    <property type="term" value="F:heme binding"/>
    <property type="evidence" value="ECO:0007669"/>
    <property type="project" value="InterPro"/>
</dbReference>
<dbReference type="InterPro" id="IPR036909">
    <property type="entry name" value="Cyt_c-like_dom_sf"/>
</dbReference>
<keyword evidence="11" id="KW-1185">Reference proteome</keyword>
<dbReference type="InterPro" id="IPR009056">
    <property type="entry name" value="Cyt_c-like_dom"/>
</dbReference>
<feature type="domain" description="Cytochrome c" evidence="9">
    <location>
        <begin position="73"/>
        <end position="163"/>
    </location>
</feature>
<dbReference type="PANTHER" id="PTHR35008">
    <property type="entry name" value="BLL4482 PROTEIN-RELATED"/>
    <property type="match status" value="1"/>
</dbReference>
<feature type="region of interest" description="Disordered" evidence="7">
    <location>
        <begin position="176"/>
        <end position="200"/>
    </location>
</feature>
<feature type="transmembrane region" description="Helical" evidence="8">
    <location>
        <begin position="28"/>
        <end position="46"/>
    </location>
</feature>
<dbReference type="SUPFAM" id="SSF46626">
    <property type="entry name" value="Cytochrome c"/>
    <property type="match status" value="1"/>
</dbReference>
<keyword evidence="1" id="KW-0813">Transport</keyword>
<keyword evidence="2 6" id="KW-0349">Heme</keyword>
<dbReference type="PANTHER" id="PTHR35008:SF8">
    <property type="entry name" value="ALCOHOL DEHYDROGENASE CYTOCHROME C SUBUNIT"/>
    <property type="match status" value="1"/>
</dbReference>
<gene>
    <name evidence="10" type="ORF">GCM10011396_00410</name>
</gene>
<dbReference type="InterPro" id="IPR008168">
    <property type="entry name" value="Cyt_C_IC"/>
</dbReference>
<evidence type="ECO:0000256" key="3">
    <source>
        <dbReference type="ARBA" id="ARBA00022723"/>
    </source>
</evidence>
<feature type="compositionally biased region" description="Basic and acidic residues" evidence="7">
    <location>
        <begin position="176"/>
        <end position="186"/>
    </location>
</feature>
<evidence type="ECO:0000256" key="8">
    <source>
        <dbReference type="SAM" id="Phobius"/>
    </source>
</evidence>
<reference evidence="10" key="2">
    <citation type="submission" date="2020-09" db="EMBL/GenBank/DDBJ databases">
        <authorList>
            <person name="Sun Q."/>
            <person name="Zhou Y."/>
        </authorList>
    </citation>
    <scope>NUCLEOTIDE SEQUENCE</scope>
    <source>
        <strain evidence="10">CGMCC 1.10998</strain>
    </source>
</reference>
<dbReference type="Gene3D" id="1.10.760.10">
    <property type="entry name" value="Cytochrome c-like domain"/>
    <property type="match status" value="1"/>
</dbReference>
<dbReference type="PRINTS" id="PR00605">
    <property type="entry name" value="CYTCHROMECIC"/>
</dbReference>
<dbReference type="GO" id="GO:0005506">
    <property type="term" value="F:iron ion binding"/>
    <property type="evidence" value="ECO:0007669"/>
    <property type="project" value="InterPro"/>
</dbReference>
<keyword evidence="3 6" id="KW-0479">Metal-binding</keyword>
<evidence type="ECO:0000256" key="6">
    <source>
        <dbReference type="PROSITE-ProRule" id="PRU00433"/>
    </source>
</evidence>
<organism evidence="10 11">
    <name type="scientific">Undibacterium terreum</name>
    <dbReference type="NCBI Taxonomy" id="1224302"/>
    <lineage>
        <taxon>Bacteria</taxon>
        <taxon>Pseudomonadati</taxon>
        <taxon>Pseudomonadota</taxon>
        <taxon>Betaproteobacteria</taxon>
        <taxon>Burkholderiales</taxon>
        <taxon>Oxalobacteraceae</taxon>
        <taxon>Undibacterium</taxon>
    </lineage>
</organism>
<comment type="caution">
    <text evidence="10">The sequence shown here is derived from an EMBL/GenBank/DDBJ whole genome shotgun (WGS) entry which is preliminary data.</text>
</comment>
<dbReference type="Proteomes" id="UP000637423">
    <property type="component" value="Unassembled WGS sequence"/>
</dbReference>
<evidence type="ECO:0000256" key="2">
    <source>
        <dbReference type="ARBA" id="ARBA00022617"/>
    </source>
</evidence>
<dbReference type="AlphaFoldDB" id="A0A916U241"/>
<dbReference type="RefSeq" id="WP_188563996.1">
    <property type="nucleotide sequence ID" value="NZ_BMED01000001.1"/>
</dbReference>
<sequence length="200" mass="21322">MIQDLRKDGAQRRENPDPHEKNRPVPRIILAMVSLLLIWAVSYIFMSHPNDDASLGDSRTMATLEGKPGAKAGGAVDGAQIYAAQCIACHQATGAGLPGVFPPLAGSEWVLAKESLPPSIVLHGITGKLTVKGTAYDGSMPSFKDKLSDAEIAAVLSYVRSNFGNSAAKITPETVKTVRDGSKDRAQPWNGDDELAKLKE</sequence>
<dbReference type="Pfam" id="PF00034">
    <property type="entry name" value="Cytochrom_C"/>
    <property type="match status" value="1"/>
</dbReference>
<proteinExistence type="predicted"/>
<dbReference type="PROSITE" id="PS51007">
    <property type="entry name" value="CYTC"/>
    <property type="match status" value="1"/>
</dbReference>
<evidence type="ECO:0000256" key="7">
    <source>
        <dbReference type="SAM" id="MobiDB-lite"/>
    </source>
</evidence>
<evidence type="ECO:0000313" key="11">
    <source>
        <dbReference type="Proteomes" id="UP000637423"/>
    </source>
</evidence>
<evidence type="ECO:0000313" key="10">
    <source>
        <dbReference type="EMBL" id="GGC57486.1"/>
    </source>
</evidence>
<keyword evidence="8" id="KW-1133">Transmembrane helix</keyword>
<keyword evidence="5 6" id="KW-0408">Iron</keyword>